<dbReference type="Proteomes" id="UP000658613">
    <property type="component" value="Unassembled WGS sequence"/>
</dbReference>
<reference evidence="1" key="1">
    <citation type="submission" date="2020-11" db="EMBL/GenBank/DDBJ databases">
        <title>Sequencing the genomes of 1000 actinobacteria strains.</title>
        <authorList>
            <person name="Klenk H.-P."/>
        </authorList>
    </citation>
    <scope>NUCLEOTIDE SEQUENCE</scope>
    <source>
        <strain evidence="1">DSM 45632</strain>
    </source>
</reference>
<evidence type="ECO:0000313" key="2">
    <source>
        <dbReference type="Proteomes" id="UP000658613"/>
    </source>
</evidence>
<organism evidence="1 2">
    <name type="scientific">Corynebacterium aquatimens</name>
    <dbReference type="NCBI Taxonomy" id="1190508"/>
    <lineage>
        <taxon>Bacteria</taxon>
        <taxon>Bacillati</taxon>
        <taxon>Actinomycetota</taxon>
        <taxon>Actinomycetes</taxon>
        <taxon>Mycobacteriales</taxon>
        <taxon>Corynebacteriaceae</taxon>
        <taxon>Corynebacterium</taxon>
    </lineage>
</organism>
<name>A0A931E2W6_9CORY</name>
<dbReference type="RefSeq" id="WP_196825254.1">
    <property type="nucleotide sequence ID" value="NZ_CP046980.1"/>
</dbReference>
<sequence length="81" mass="8756">MKVSPVSLMHISTDAIPDLPEWSPLSHVGLSPSKTAGALAGVQEDVDKHVRECGENLHAHVGAMRAFVQKVRTLDSEWGAR</sequence>
<dbReference type="EMBL" id="JADOUE010000001">
    <property type="protein sequence ID" value="MBG6122947.1"/>
    <property type="molecule type" value="Genomic_DNA"/>
</dbReference>
<comment type="caution">
    <text evidence="1">The sequence shown here is derived from an EMBL/GenBank/DDBJ whole genome shotgun (WGS) entry which is preliminary data.</text>
</comment>
<accession>A0A931E2W6</accession>
<proteinExistence type="predicted"/>
<dbReference type="AlphaFoldDB" id="A0A931E2W6"/>
<gene>
    <name evidence="1" type="ORF">IW254_001916</name>
</gene>
<evidence type="ECO:0000313" key="1">
    <source>
        <dbReference type="EMBL" id="MBG6122947.1"/>
    </source>
</evidence>
<keyword evidence="2" id="KW-1185">Reference proteome</keyword>
<protein>
    <submittedName>
        <fullName evidence="1">Uncharacterized protein</fullName>
    </submittedName>
</protein>